<accession>A0A956M3M9</accession>
<dbReference type="EMBL" id="JAGQHR010000728">
    <property type="protein sequence ID" value="MCA9729517.1"/>
    <property type="molecule type" value="Genomic_DNA"/>
</dbReference>
<dbReference type="Proteomes" id="UP000697710">
    <property type="component" value="Unassembled WGS sequence"/>
</dbReference>
<dbReference type="InterPro" id="IPR025965">
    <property type="entry name" value="FlgD/Vpr_Ig-like"/>
</dbReference>
<protein>
    <submittedName>
        <fullName evidence="3">T9SS type A sorting domain-containing protein</fullName>
    </submittedName>
</protein>
<sequence>AGTDQRLGIDRDLDGYLDADEIDAGSDPGNPLSTPGTVDAPQPTSIPLATRLEPLWPNPSTSASRIAYRVLDSGVTTLTVHDVNGRLVRTLARGVAEAAGRHERVWDLRGDDGVRVPAGMYYVRMQADGRVLSQRVVVQR</sequence>
<feature type="compositionally biased region" description="Polar residues" evidence="1">
    <location>
        <begin position="31"/>
        <end position="47"/>
    </location>
</feature>
<dbReference type="InterPro" id="IPR026444">
    <property type="entry name" value="Secre_tail"/>
</dbReference>
<name>A0A956M3M9_UNCEI</name>
<evidence type="ECO:0000256" key="1">
    <source>
        <dbReference type="SAM" id="MobiDB-lite"/>
    </source>
</evidence>
<dbReference type="AlphaFoldDB" id="A0A956M3M9"/>
<gene>
    <name evidence="3" type="ORF">KC729_17655</name>
</gene>
<dbReference type="NCBIfam" id="TIGR04183">
    <property type="entry name" value="Por_Secre_tail"/>
    <property type="match status" value="1"/>
</dbReference>
<comment type="caution">
    <text evidence="3">The sequence shown here is derived from an EMBL/GenBank/DDBJ whole genome shotgun (WGS) entry which is preliminary data.</text>
</comment>
<reference evidence="3" key="2">
    <citation type="journal article" date="2021" name="Microbiome">
        <title>Successional dynamics and alternative stable states in a saline activated sludge microbial community over 9 years.</title>
        <authorList>
            <person name="Wang Y."/>
            <person name="Ye J."/>
            <person name="Ju F."/>
            <person name="Liu L."/>
            <person name="Boyd J.A."/>
            <person name="Deng Y."/>
            <person name="Parks D.H."/>
            <person name="Jiang X."/>
            <person name="Yin X."/>
            <person name="Woodcroft B.J."/>
            <person name="Tyson G.W."/>
            <person name="Hugenholtz P."/>
            <person name="Polz M.F."/>
            <person name="Zhang T."/>
        </authorList>
    </citation>
    <scope>NUCLEOTIDE SEQUENCE</scope>
    <source>
        <strain evidence="3">HKST-UBA01</strain>
    </source>
</reference>
<reference evidence="3" key="1">
    <citation type="submission" date="2020-04" db="EMBL/GenBank/DDBJ databases">
        <authorList>
            <person name="Zhang T."/>
        </authorList>
    </citation>
    <scope>NUCLEOTIDE SEQUENCE</scope>
    <source>
        <strain evidence="3">HKST-UBA01</strain>
    </source>
</reference>
<feature type="domain" description="FlgD/Vpr Ig-like" evidence="2">
    <location>
        <begin position="73"/>
        <end position="128"/>
    </location>
</feature>
<proteinExistence type="predicted"/>
<evidence type="ECO:0000313" key="3">
    <source>
        <dbReference type="EMBL" id="MCA9729517.1"/>
    </source>
</evidence>
<evidence type="ECO:0000313" key="4">
    <source>
        <dbReference type="Proteomes" id="UP000697710"/>
    </source>
</evidence>
<feature type="region of interest" description="Disordered" evidence="1">
    <location>
        <begin position="18"/>
        <end position="59"/>
    </location>
</feature>
<dbReference type="Pfam" id="PF13860">
    <property type="entry name" value="FlgD_ig"/>
    <property type="match status" value="1"/>
</dbReference>
<organism evidence="3 4">
    <name type="scientific">Eiseniibacteriota bacterium</name>
    <dbReference type="NCBI Taxonomy" id="2212470"/>
    <lineage>
        <taxon>Bacteria</taxon>
        <taxon>Candidatus Eiseniibacteriota</taxon>
    </lineage>
</organism>
<feature type="non-terminal residue" evidence="3">
    <location>
        <position position="1"/>
    </location>
</feature>
<dbReference type="Gene3D" id="2.60.40.4070">
    <property type="match status" value="1"/>
</dbReference>
<evidence type="ECO:0000259" key="2">
    <source>
        <dbReference type="Pfam" id="PF13860"/>
    </source>
</evidence>